<evidence type="ECO:0000313" key="4">
    <source>
        <dbReference type="EMBL" id="SSW90763.1"/>
    </source>
</evidence>
<dbReference type="Proteomes" id="UP000256343">
    <property type="component" value="Unassembled WGS sequence"/>
</dbReference>
<dbReference type="Proteomes" id="UP000252631">
    <property type="component" value="Unassembled WGS sequence"/>
</dbReference>
<dbReference type="AlphaFoldDB" id="A0A336JPX1"/>
<dbReference type="OrthoDB" id="7366709at2"/>
<evidence type="ECO:0000313" key="3">
    <source>
        <dbReference type="EMBL" id="RED36203.1"/>
    </source>
</evidence>
<reference evidence="3 6" key="2">
    <citation type="submission" date="2018-07" db="EMBL/GenBank/DDBJ databases">
        <title>Genomic Encyclopedia of Archaeal and Bacterial Type Strains, Phase II (KMG-II): from individual species to whole genera.</title>
        <authorList>
            <person name="Goeker M."/>
        </authorList>
    </citation>
    <scope>NUCLEOTIDE SEQUENCE [LARGE SCALE GENOMIC DNA]</scope>
    <source>
        <strain evidence="3 6">JA575</strain>
    </source>
</reference>
<feature type="compositionally biased region" description="Polar residues" evidence="1">
    <location>
        <begin position="48"/>
        <end position="72"/>
    </location>
</feature>
<proteinExistence type="predicted"/>
<feature type="region of interest" description="Disordered" evidence="1">
    <location>
        <begin position="25"/>
        <end position="80"/>
    </location>
</feature>
<gene>
    <name evidence="3" type="ORF">BJ125_108138</name>
    <name evidence="4" type="ORF">SAMN05892882_108138</name>
</gene>
<sequence>MKRIVIAIVAVLSLTGAAQAQYGYGSNPRSHSVDGHFRSDGTYVRPHSATNPNDTQRDNYSSRGNYNPNTGAYGTRTPRY</sequence>
<feature type="chain" id="PRO_5016283830" description="PXPV repeat-containing protein" evidence="2">
    <location>
        <begin position="21"/>
        <end position="80"/>
    </location>
</feature>
<name>A0A336JPX1_9BRAD</name>
<evidence type="ECO:0000313" key="5">
    <source>
        <dbReference type="Proteomes" id="UP000252631"/>
    </source>
</evidence>
<dbReference type="EMBL" id="UFQQ01000008">
    <property type="protein sequence ID" value="SSW90763.1"/>
    <property type="molecule type" value="Genomic_DNA"/>
</dbReference>
<protein>
    <recommendedName>
        <fullName evidence="7">PXPV repeat-containing protein</fullName>
    </recommendedName>
</protein>
<reference evidence="4 5" key="1">
    <citation type="submission" date="2017-08" db="EMBL/GenBank/DDBJ databases">
        <authorList>
            <person name="de Groot N.N."/>
        </authorList>
    </citation>
    <scope>NUCLEOTIDE SEQUENCE [LARGE SCALE GENOMIC DNA]</scope>
    <source>
        <strain evidence="4 5">JA575</strain>
    </source>
</reference>
<dbReference type="EMBL" id="QRDT01000008">
    <property type="protein sequence ID" value="RED36203.1"/>
    <property type="molecule type" value="Genomic_DNA"/>
</dbReference>
<evidence type="ECO:0008006" key="7">
    <source>
        <dbReference type="Google" id="ProtNLM"/>
    </source>
</evidence>
<organism evidence="4 5">
    <name type="scientific">Rhodopseudomonas pentothenatexigens</name>
    <dbReference type="NCBI Taxonomy" id="999699"/>
    <lineage>
        <taxon>Bacteria</taxon>
        <taxon>Pseudomonadati</taxon>
        <taxon>Pseudomonadota</taxon>
        <taxon>Alphaproteobacteria</taxon>
        <taxon>Hyphomicrobiales</taxon>
        <taxon>Nitrobacteraceae</taxon>
        <taxon>Rhodopseudomonas</taxon>
    </lineage>
</organism>
<evidence type="ECO:0000313" key="6">
    <source>
        <dbReference type="Proteomes" id="UP000256343"/>
    </source>
</evidence>
<keyword evidence="6" id="KW-1185">Reference proteome</keyword>
<keyword evidence="2" id="KW-0732">Signal</keyword>
<accession>A0A336JPX1</accession>
<evidence type="ECO:0000256" key="2">
    <source>
        <dbReference type="SAM" id="SignalP"/>
    </source>
</evidence>
<evidence type="ECO:0000256" key="1">
    <source>
        <dbReference type="SAM" id="MobiDB-lite"/>
    </source>
</evidence>
<feature type="signal peptide" evidence="2">
    <location>
        <begin position="1"/>
        <end position="20"/>
    </location>
</feature>